<sequence>MFIHHPSAFCITVASVALLLSPGACFATNQILDECVFEGNERTIQQNPLSALWWDDKGKFKSPGFDVPSTANWKGYEASWEIKDQKLYLKSFTAARGGKQVEVSELVPGGSLPMPATFYSGQIHFPLGKPVGDPPVFGRPLEFSTVIVFEIEQGKVTKMTLEPNFRVVDTWNGLANDAPTPGPPAPASTSATIRAPEDVRAGMIDGLTKILRAHGVNDLTIDVADDQSESIVVEIDFAPSVGQARAVQLYDELLDFDGSIQLDGSPPAQKPQQTKRPERLDAFDPMQPFRLELGRGSGLNGLNTTVIHPDGRVVMHRLGSLGPKGVSSDTTYWYESQFQLPPQAIQKLAKEVARLKIPRLDKEYSANIVDGGQWIVRLEQDGKSRSTYMNSTFPRQAQDLASFVDALVLRHGGRLVWTEVSARNGRNHEEELWESIRD</sequence>
<dbReference type="RefSeq" id="WP_252855554.1">
    <property type="nucleotide sequence ID" value="NZ_JAMXLR010000092.1"/>
</dbReference>
<evidence type="ECO:0000313" key="2">
    <source>
        <dbReference type="EMBL" id="MCO6047444.1"/>
    </source>
</evidence>
<keyword evidence="1" id="KW-0732">Signal</keyword>
<proteinExistence type="predicted"/>
<feature type="chain" id="PRO_5040998577" evidence="1">
    <location>
        <begin position="28"/>
        <end position="438"/>
    </location>
</feature>
<dbReference type="Proteomes" id="UP001155241">
    <property type="component" value="Unassembled WGS sequence"/>
</dbReference>
<comment type="caution">
    <text evidence="2">The sequence shown here is derived from an EMBL/GenBank/DDBJ whole genome shotgun (WGS) entry which is preliminary data.</text>
</comment>
<protein>
    <submittedName>
        <fullName evidence="2">Uncharacterized protein</fullName>
    </submittedName>
</protein>
<reference evidence="2" key="1">
    <citation type="submission" date="2022-06" db="EMBL/GenBank/DDBJ databases">
        <title>Aeoliella straminimaris, a novel planctomycete from sediments.</title>
        <authorList>
            <person name="Vitorino I.R."/>
            <person name="Lage O.M."/>
        </authorList>
    </citation>
    <scope>NUCLEOTIDE SEQUENCE</scope>
    <source>
        <strain evidence="2">ICT_H6.2</strain>
    </source>
</reference>
<accession>A0A9X2JKU9</accession>
<evidence type="ECO:0000256" key="1">
    <source>
        <dbReference type="SAM" id="SignalP"/>
    </source>
</evidence>
<evidence type="ECO:0000313" key="3">
    <source>
        <dbReference type="Proteomes" id="UP001155241"/>
    </source>
</evidence>
<feature type="signal peptide" evidence="1">
    <location>
        <begin position="1"/>
        <end position="27"/>
    </location>
</feature>
<dbReference type="AlphaFoldDB" id="A0A9X2JKU9"/>
<organism evidence="2 3">
    <name type="scientific">Aeoliella straminimaris</name>
    <dbReference type="NCBI Taxonomy" id="2954799"/>
    <lineage>
        <taxon>Bacteria</taxon>
        <taxon>Pseudomonadati</taxon>
        <taxon>Planctomycetota</taxon>
        <taxon>Planctomycetia</taxon>
        <taxon>Pirellulales</taxon>
        <taxon>Lacipirellulaceae</taxon>
        <taxon>Aeoliella</taxon>
    </lineage>
</organism>
<keyword evidence="3" id="KW-1185">Reference proteome</keyword>
<dbReference type="EMBL" id="JAMXLR010000092">
    <property type="protein sequence ID" value="MCO6047444.1"/>
    <property type="molecule type" value="Genomic_DNA"/>
</dbReference>
<name>A0A9X2JKU9_9BACT</name>
<gene>
    <name evidence="2" type="ORF">NG895_26370</name>
</gene>